<dbReference type="InterPro" id="IPR003917">
    <property type="entry name" value="NADH_UbQ_OxRdtase_chain2"/>
</dbReference>
<evidence type="ECO:0000256" key="1">
    <source>
        <dbReference type="ARBA" id="ARBA00003257"/>
    </source>
</evidence>
<keyword evidence="13 18" id="KW-0520">NAD</keyword>
<keyword evidence="12 18" id="KW-1133">Transmembrane helix</keyword>
<evidence type="ECO:0000256" key="7">
    <source>
        <dbReference type="ARBA" id="ARBA00022660"/>
    </source>
</evidence>
<dbReference type="AlphaFoldDB" id="A0A485M728"/>
<keyword evidence="10 18" id="KW-1278">Translocase</keyword>
<evidence type="ECO:0000256" key="18">
    <source>
        <dbReference type="RuleBase" id="RU003403"/>
    </source>
</evidence>
<keyword evidence="8 18" id="KW-0812">Transmembrane</keyword>
<keyword evidence="6" id="KW-0813">Transport</keyword>
<proteinExistence type="inferred from homology"/>
<feature type="transmembrane region" description="Helical" evidence="18">
    <location>
        <begin position="250"/>
        <end position="270"/>
    </location>
</feature>
<geneLocation type="mitochondrion" evidence="20"/>
<evidence type="ECO:0000256" key="6">
    <source>
        <dbReference type="ARBA" id="ARBA00022448"/>
    </source>
</evidence>
<evidence type="ECO:0000256" key="14">
    <source>
        <dbReference type="ARBA" id="ARBA00023075"/>
    </source>
</evidence>
<gene>
    <name evidence="20" type="primary">nad2</name>
    <name evidence="20" type="ORF">PAREMT01_0016</name>
</gene>
<feature type="transmembrane region" description="Helical" evidence="18">
    <location>
        <begin position="135"/>
        <end position="152"/>
    </location>
</feature>
<evidence type="ECO:0000256" key="12">
    <source>
        <dbReference type="ARBA" id="ARBA00022989"/>
    </source>
</evidence>
<feature type="domain" description="NADH:quinone oxidoreductase/Mrp antiporter transmembrane" evidence="19">
    <location>
        <begin position="77"/>
        <end position="264"/>
    </location>
</feature>
<protein>
    <recommendedName>
        <fullName evidence="5 18">NADH-ubiquinone oxidoreductase chain 2</fullName>
        <ecNumber evidence="4 18">7.1.1.2</ecNumber>
    </recommendedName>
</protein>
<feature type="transmembrane region" description="Helical" evidence="18">
    <location>
        <begin position="291"/>
        <end position="312"/>
    </location>
</feature>
<comment type="subcellular location">
    <subcellularLocation>
        <location evidence="2 18">Mitochondrion inner membrane</location>
        <topology evidence="2 18">Multi-pass membrane protein</topology>
    </subcellularLocation>
</comment>
<keyword evidence="15 18" id="KW-0496">Mitochondrion</keyword>
<feature type="transmembrane region" description="Helical" evidence="18">
    <location>
        <begin position="52"/>
        <end position="71"/>
    </location>
</feature>
<keyword evidence="7 18" id="KW-0679">Respiratory chain</keyword>
<keyword evidence="11 18" id="KW-0249">Electron transport</keyword>
<feature type="transmembrane region" description="Helical" evidence="18">
    <location>
        <begin position="20"/>
        <end position="40"/>
    </location>
</feature>
<accession>A0A485M728</accession>
<name>A0A485M728_9CRUS</name>
<evidence type="ECO:0000256" key="5">
    <source>
        <dbReference type="ARBA" id="ARBA00021008"/>
    </source>
</evidence>
<comment type="catalytic activity">
    <reaction evidence="17 18">
        <text>a ubiquinone + NADH + 5 H(+)(in) = a ubiquinol + NAD(+) + 4 H(+)(out)</text>
        <dbReference type="Rhea" id="RHEA:29091"/>
        <dbReference type="Rhea" id="RHEA-COMP:9565"/>
        <dbReference type="Rhea" id="RHEA-COMP:9566"/>
        <dbReference type="ChEBI" id="CHEBI:15378"/>
        <dbReference type="ChEBI" id="CHEBI:16389"/>
        <dbReference type="ChEBI" id="CHEBI:17976"/>
        <dbReference type="ChEBI" id="CHEBI:57540"/>
        <dbReference type="ChEBI" id="CHEBI:57945"/>
        <dbReference type="EC" id="7.1.1.2"/>
    </reaction>
</comment>
<dbReference type="EMBL" id="LR536603">
    <property type="protein sequence ID" value="VFU78719.1"/>
    <property type="molecule type" value="Genomic_DNA"/>
</dbReference>
<evidence type="ECO:0000256" key="4">
    <source>
        <dbReference type="ARBA" id="ARBA00012944"/>
    </source>
</evidence>
<evidence type="ECO:0000259" key="19">
    <source>
        <dbReference type="Pfam" id="PF00361"/>
    </source>
</evidence>
<evidence type="ECO:0000256" key="13">
    <source>
        <dbReference type="ARBA" id="ARBA00023027"/>
    </source>
</evidence>
<dbReference type="PANTHER" id="PTHR46552">
    <property type="entry name" value="NADH-UBIQUINONE OXIDOREDUCTASE CHAIN 2"/>
    <property type="match status" value="1"/>
</dbReference>
<dbReference type="GO" id="GO:0008137">
    <property type="term" value="F:NADH dehydrogenase (ubiquinone) activity"/>
    <property type="evidence" value="ECO:0007669"/>
    <property type="project" value="UniProtKB-EC"/>
</dbReference>
<evidence type="ECO:0000256" key="10">
    <source>
        <dbReference type="ARBA" id="ARBA00022967"/>
    </source>
</evidence>
<dbReference type="Pfam" id="PF00361">
    <property type="entry name" value="Proton_antipo_M"/>
    <property type="match status" value="1"/>
</dbReference>
<comment type="function">
    <text evidence="1">Core subunit of the mitochondrial membrane respiratory chain NADH dehydrogenase (Complex I) that is believed to belong to the minimal assembly required for catalysis. Complex I functions in the transfer of electrons from NADH to the respiratory chain. The immediate electron acceptor for the enzyme is believed to be ubiquinone.</text>
</comment>
<evidence type="ECO:0000256" key="17">
    <source>
        <dbReference type="ARBA" id="ARBA00049551"/>
    </source>
</evidence>
<keyword evidence="9 18" id="KW-0999">Mitochondrion inner membrane</keyword>
<evidence type="ECO:0000256" key="3">
    <source>
        <dbReference type="ARBA" id="ARBA00007012"/>
    </source>
</evidence>
<sequence>MMFSATLFIGIIIMLSGKTWFSVWLGLEINLLSFLPIILLSSTTGSEGGLKYFLIQSMGSLLILQASFSWFVLPYPYLFFTIPLILKLGAAPMHFWLPEVTKTLTWRVNMVLLTIQKLGPLYLLATIMINNKLPLLAISIFSVIAGSLGGLNEMDLRKLMAFSSISHMGWMFVGMTFSQMHWMMYFFTYMITSLALIFLLEKVNTHTLNQLTSKDNNNLLIMLLFLSLGGFPPLLGFAPKWAILMSTSSLSMPLSILLVSTSMVTLYYYIRAGLMTLTLKGKKLKMNFMGKNNMQTFLIVVNVMGGGLYMYLWSSLTL</sequence>
<feature type="transmembrane region" description="Helical" evidence="18">
    <location>
        <begin position="220"/>
        <end position="238"/>
    </location>
</feature>
<feature type="transmembrane region" description="Helical" evidence="18">
    <location>
        <begin position="159"/>
        <end position="177"/>
    </location>
</feature>
<reference evidence="20" key="1">
    <citation type="submission" date="2019-03" db="EMBL/GenBank/DDBJ databases">
        <authorList>
            <person name="Lefebure T."/>
            <person name="Lefebure T."/>
        </authorList>
    </citation>
    <scope>NUCLEOTIDE SEQUENCE [LARGE SCALE GENOMIC DNA]</scope>
</reference>
<dbReference type="PRINTS" id="PR01436">
    <property type="entry name" value="NADHDHGNASE2"/>
</dbReference>
<evidence type="ECO:0000256" key="16">
    <source>
        <dbReference type="ARBA" id="ARBA00023136"/>
    </source>
</evidence>
<organism evidence="20">
    <name type="scientific">Proasellus aragonensis</name>
    <dbReference type="NCBI Taxonomy" id="1281939"/>
    <lineage>
        <taxon>Eukaryota</taxon>
        <taxon>Metazoa</taxon>
        <taxon>Ecdysozoa</taxon>
        <taxon>Arthropoda</taxon>
        <taxon>Crustacea</taxon>
        <taxon>Multicrustacea</taxon>
        <taxon>Malacostraca</taxon>
        <taxon>Eumalacostraca</taxon>
        <taxon>Peracarida</taxon>
        <taxon>Isopoda</taxon>
        <taxon>Asellota</taxon>
        <taxon>Aselloidea</taxon>
        <taxon>Asellidae</taxon>
        <taxon>Proasellus</taxon>
    </lineage>
</organism>
<evidence type="ECO:0000256" key="15">
    <source>
        <dbReference type="ARBA" id="ARBA00023128"/>
    </source>
</evidence>
<evidence type="ECO:0000256" key="8">
    <source>
        <dbReference type="ARBA" id="ARBA00022692"/>
    </source>
</evidence>
<keyword evidence="16 18" id="KW-0472">Membrane</keyword>
<keyword evidence="14 18" id="KW-0830">Ubiquinone</keyword>
<dbReference type="PANTHER" id="PTHR46552:SF1">
    <property type="entry name" value="NADH-UBIQUINONE OXIDOREDUCTASE CHAIN 2"/>
    <property type="match status" value="1"/>
</dbReference>
<evidence type="ECO:0000256" key="11">
    <source>
        <dbReference type="ARBA" id="ARBA00022982"/>
    </source>
</evidence>
<feature type="transmembrane region" description="Helical" evidence="18">
    <location>
        <begin position="109"/>
        <end position="129"/>
    </location>
</feature>
<dbReference type="GO" id="GO:0006120">
    <property type="term" value="P:mitochondrial electron transport, NADH to ubiquinone"/>
    <property type="evidence" value="ECO:0007669"/>
    <property type="project" value="InterPro"/>
</dbReference>
<evidence type="ECO:0000256" key="2">
    <source>
        <dbReference type="ARBA" id="ARBA00004448"/>
    </source>
</evidence>
<feature type="transmembrane region" description="Helical" evidence="18">
    <location>
        <begin position="77"/>
        <end position="97"/>
    </location>
</feature>
<evidence type="ECO:0000256" key="9">
    <source>
        <dbReference type="ARBA" id="ARBA00022792"/>
    </source>
</evidence>
<feature type="transmembrane region" description="Helical" evidence="18">
    <location>
        <begin position="183"/>
        <end position="200"/>
    </location>
</feature>
<dbReference type="GO" id="GO:0005743">
    <property type="term" value="C:mitochondrial inner membrane"/>
    <property type="evidence" value="ECO:0007669"/>
    <property type="project" value="UniProtKB-SubCell"/>
</dbReference>
<dbReference type="InterPro" id="IPR050175">
    <property type="entry name" value="Complex_I_Subunit_2"/>
</dbReference>
<comment type="similarity">
    <text evidence="3 18">Belongs to the complex I subunit 2 family.</text>
</comment>
<dbReference type="InterPro" id="IPR001750">
    <property type="entry name" value="ND/Mrp_TM"/>
</dbReference>
<dbReference type="EC" id="7.1.1.2" evidence="4 18"/>
<evidence type="ECO:0000313" key="20">
    <source>
        <dbReference type="EMBL" id="VFU78719.1"/>
    </source>
</evidence>
<comment type="function">
    <text evidence="18">Core subunit of the mitochondrial membrane respiratory chain NADH dehydrogenase (Complex I) which catalyzes electron transfer from NADH through the respiratory chain, using ubiquinone as an electron acceptor. Essential for the catalytic activity and assembly of complex I.</text>
</comment>